<dbReference type="EMBL" id="BAAARN010000003">
    <property type="protein sequence ID" value="GAA2737814.1"/>
    <property type="molecule type" value="Genomic_DNA"/>
</dbReference>
<sequence>MTGAYVASPRTEGLAGEWSAPSSDGKVVAGRALVSGGNAALDLRTGKSVRLGSVAGGAATYADDRLIVSKDGRVDSVRLDASVRWTWRAPAGHVAIPLAAAAGSTLVADCPAGAGKTCRLVGLDSAGKPGWESTDAGRPVDQPEPSLPRIHAESVEGGGVLLTDPVSGRSTLQPGTSFTAVPDGPVVVPVQQGGQCVVSLFASPDPLWTQVLGPCPGGKVPEVSVSEGAVLLSWPGRTERLATDTGATLPRPTTTPVPEAVASSDGLVATRHTAASLLDPRRWGEDDHILELRDTRSREVRARLVTESPVTVLLLDRDSLVVREEGRVVRYTLED</sequence>
<gene>
    <name evidence="1" type="ORF">GCM10009867_26540</name>
</gene>
<dbReference type="Proteomes" id="UP001501326">
    <property type="component" value="Unassembled WGS sequence"/>
</dbReference>
<reference evidence="1 2" key="1">
    <citation type="journal article" date="2019" name="Int. J. Syst. Evol. Microbiol.">
        <title>The Global Catalogue of Microorganisms (GCM) 10K type strain sequencing project: providing services to taxonomists for standard genome sequencing and annotation.</title>
        <authorList>
            <consortium name="The Broad Institute Genomics Platform"/>
            <consortium name="The Broad Institute Genome Sequencing Center for Infectious Disease"/>
            <person name="Wu L."/>
            <person name="Ma J."/>
        </authorList>
    </citation>
    <scope>NUCLEOTIDE SEQUENCE [LARGE SCALE GENOMIC DNA]</scope>
    <source>
        <strain evidence="1 2">JCM 16378</strain>
    </source>
</reference>
<comment type="caution">
    <text evidence="1">The sequence shown here is derived from an EMBL/GenBank/DDBJ whole genome shotgun (WGS) entry which is preliminary data.</text>
</comment>
<keyword evidence="2" id="KW-1185">Reference proteome</keyword>
<evidence type="ECO:0000313" key="2">
    <source>
        <dbReference type="Proteomes" id="UP001501326"/>
    </source>
</evidence>
<name>A0ABN3US43_9MICO</name>
<evidence type="ECO:0000313" key="1">
    <source>
        <dbReference type="EMBL" id="GAA2737814.1"/>
    </source>
</evidence>
<accession>A0ABN3US43</accession>
<organism evidence="1 2">
    <name type="scientific">Pedococcus aerophilus</name>
    <dbReference type="NCBI Taxonomy" id="436356"/>
    <lineage>
        <taxon>Bacteria</taxon>
        <taxon>Bacillati</taxon>
        <taxon>Actinomycetota</taxon>
        <taxon>Actinomycetes</taxon>
        <taxon>Micrococcales</taxon>
        <taxon>Intrasporangiaceae</taxon>
        <taxon>Pedococcus</taxon>
    </lineage>
</organism>
<protein>
    <submittedName>
        <fullName evidence="1">Uncharacterized protein</fullName>
    </submittedName>
</protein>
<proteinExistence type="predicted"/>